<feature type="transmembrane region" description="Helical" evidence="4">
    <location>
        <begin position="246"/>
        <end position="263"/>
    </location>
</feature>
<dbReference type="Gene3D" id="1.20.1250.20">
    <property type="entry name" value="MFS general substrate transporter like domains"/>
    <property type="match status" value="1"/>
</dbReference>
<evidence type="ECO:0000313" key="6">
    <source>
        <dbReference type="EMBL" id="MDR5896198.1"/>
    </source>
</evidence>
<feature type="transmembrane region" description="Helical" evidence="4">
    <location>
        <begin position="166"/>
        <end position="186"/>
    </location>
</feature>
<evidence type="ECO:0000256" key="1">
    <source>
        <dbReference type="ARBA" id="ARBA00022692"/>
    </source>
</evidence>
<accession>A0ABU1GVX3</accession>
<evidence type="ECO:0000259" key="5">
    <source>
        <dbReference type="PROSITE" id="PS50850"/>
    </source>
</evidence>
<keyword evidence="1 4" id="KW-0812">Transmembrane</keyword>
<protein>
    <submittedName>
        <fullName evidence="6">MFS transporter</fullName>
    </submittedName>
</protein>
<dbReference type="InterPro" id="IPR020846">
    <property type="entry name" value="MFS_dom"/>
</dbReference>
<feature type="transmembrane region" description="Helical" evidence="4">
    <location>
        <begin position="296"/>
        <end position="322"/>
    </location>
</feature>
<feature type="transmembrane region" description="Helical" evidence="4">
    <location>
        <begin position="82"/>
        <end position="101"/>
    </location>
</feature>
<dbReference type="PANTHER" id="PTHR23531">
    <property type="entry name" value="QUINOLENE RESISTANCE PROTEIN NORA"/>
    <property type="match status" value="1"/>
</dbReference>
<feature type="transmembrane region" description="Helical" evidence="4">
    <location>
        <begin position="107"/>
        <end position="129"/>
    </location>
</feature>
<name>A0ABU1GVX3_9GAMM</name>
<feature type="transmembrane region" description="Helical" evidence="4">
    <location>
        <begin position="141"/>
        <end position="160"/>
    </location>
</feature>
<dbReference type="InterPro" id="IPR052714">
    <property type="entry name" value="MFS_Exporter"/>
</dbReference>
<feature type="domain" description="Major facilitator superfamily (MFS) profile" evidence="5">
    <location>
        <begin position="1"/>
        <end position="388"/>
    </location>
</feature>
<dbReference type="InterPro" id="IPR011701">
    <property type="entry name" value="MFS"/>
</dbReference>
<reference evidence="6 7" key="1">
    <citation type="submission" date="2023-04" db="EMBL/GenBank/DDBJ databases">
        <title>A long-awaited taxogenomic arrangement of the family Halomonadaceae.</title>
        <authorList>
            <person name="De La Haba R."/>
            <person name="Chuvochina M."/>
            <person name="Wittouck S."/>
            <person name="Arahal D.R."/>
            <person name="Sanchez-Porro C."/>
            <person name="Hugenholtz P."/>
            <person name="Ventosa A."/>
        </authorList>
    </citation>
    <scope>NUCLEOTIDE SEQUENCE [LARGE SCALE GENOMIC DNA]</scope>
    <source>
        <strain evidence="6 7">DSM 22428</strain>
    </source>
</reference>
<evidence type="ECO:0000256" key="4">
    <source>
        <dbReference type="SAM" id="Phobius"/>
    </source>
</evidence>
<dbReference type="InterPro" id="IPR036259">
    <property type="entry name" value="MFS_trans_sf"/>
</dbReference>
<evidence type="ECO:0000256" key="3">
    <source>
        <dbReference type="ARBA" id="ARBA00023136"/>
    </source>
</evidence>
<dbReference type="Proteomes" id="UP001269375">
    <property type="component" value="Unassembled WGS sequence"/>
</dbReference>
<feature type="transmembrane region" description="Helical" evidence="4">
    <location>
        <begin position="270"/>
        <end position="290"/>
    </location>
</feature>
<keyword evidence="2 4" id="KW-1133">Transmembrane helix</keyword>
<feature type="transmembrane region" description="Helical" evidence="4">
    <location>
        <begin position="364"/>
        <end position="385"/>
    </location>
</feature>
<feature type="transmembrane region" description="Helical" evidence="4">
    <location>
        <begin position="50"/>
        <end position="75"/>
    </location>
</feature>
<dbReference type="PROSITE" id="PS50850">
    <property type="entry name" value="MFS"/>
    <property type="match status" value="1"/>
</dbReference>
<comment type="caution">
    <text evidence="6">The sequence shown here is derived from an EMBL/GenBank/DDBJ whole genome shotgun (WGS) entry which is preliminary data.</text>
</comment>
<dbReference type="SUPFAM" id="SSF103473">
    <property type="entry name" value="MFS general substrate transporter"/>
    <property type="match status" value="1"/>
</dbReference>
<dbReference type="Pfam" id="PF07690">
    <property type="entry name" value="MFS_1"/>
    <property type="match status" value="1"/>
</dbReference>
<keyword evidence="3 4" id="KW-0472">Membrane</keyword>
<proteinExistence type="predicted"/>
<gene>
    <name evidence="6" type="ORF">QC825_08950</name>
</gene>
<dbReference type="PANTHER" id="PTHR23531:SF1">
    <property type="entry name" value="QUINOLENE RESISTANCE PROTEIN NORA"/>
    <property type="match status" value="1"/>
</dbReference>
<keyword evidence="7" id="KW-1185">Reference proteome</keyword>
<organism evidence="6 7">
    <name type="scientific">Larsenimonas suaedae</name>
    <dbReference type="NCBI Taxonomy" id="1851019"/>
    <lineage>
        <taxon>Bacteria</taxon>
        <taxon>Pseudomonadati</taxon>
        <taxon>Pseudomonadota</taxon>
        <taxon>Gammaproteobacteria</taxon>
        <taxon>Oceanospirillales</taxon>
        <taxon>Halomonadaceae</taxon>
        <taxon>Larsenimonas</taxon>
    </lineage>
</organism>
<feature type="transmembrane region" description="Helical" evidence="4">
    <location>
        <begin position="206"/>
        <end position="226"/>
    </location>
</feature>
<evidence type="ECO:0000256" key="2">
    <source>
        <dbReference type="ARBA" id="ARBA00022989"/>
    </source>
</evidence>
<dbReference type="RefSeq" id="WP_251594653.1">
    <property type="nucleotide sequence ID" value="NZ_JAMLJI010000004.1"/>
</dbReference>
<sequence length="405" mass="41476">MTMPSSSSALSARDTSLLLCSSLALVGSLLVSPMMPRLMASVMPSLNIPSAWYSLVSSTPALTIALFAPFAGWLADRIDRKYLLVGALSAYGVLGVLPIWLDSLEGVIGSRLAFGACEAVVLTVCLALIADHVQGPRRLRLVGQQAVVVSLAGTFLYGFVAGAGAATWQMPFYLYVLALPLVPLIIKRVKTSAVDQHMALPHRSNLSALMAGCALIATGMMLSYAVPQALPTVMASLSIESNALSVLAITTGLFCSLLGALLWRPAHAVFGSLGCCALLFVLMAIGFVALTITADYVSLVVAIAIHGIGVGLLVPTALVLAMNALTPSTRGRGLGLFIGSLYFGQGLSFVVVLVAAGLGGSVEGGMVTLAALAAVCALGSGLFALKVSSASSSTCTNAILGDSGE</sequence>
<dbReference type="EMBL" id="JARWAO010000004">
    <property type="protein sequence ID" value="MDR5896198.1"/>
    <property type="molecule type" value="Genomic_DNA"/>
</dbReference>
<feature type="transmembrane region" description="Helical" evidence="4">
    <location>
        <begin position="334"/>
        <end position="358"/>
    </location>
</feature>
<evidence type="ECO:0000313" key="7">
    <source>
        <dbReference type="Proteomes" id="UP001269375"/>
    </source>
</evidence>